<dbReference type="GO" id="GO:0009360">
    <property type="term" value="C:DNA polymerase III complex"/>
    <property type="evidence" value="ECO:0007669"/>
    <property type="project" value="InterPro"/>
</dbReference>
<comment type="similarity">
    <text evidence="7">Belongs to the DNA polymerase HolA subunit family.</text>
</comment>
<dbReference type="EC" id="2.7.7.7" evidence="1"/>
<dbReference type="GO" id="GO:0006261">
    <property type="term" value="P:DNA-templated DNA replication"/>
    <property type="evidence" value="ECO:0007669"/>
    <property type="project" value="TreeGrafter"/>
</dbReference>
<dbReference type="SUPFAM" id="SSF52540">
    <property type="entry name" value="P-loop containing nucleoside triphosphate hydrolases"/>
    <property type="match status" value="1"/>
</dbReference>
<dbReference type="GO" id="GO:0003677">
    <property type="term" value="F:DNA binding"/>
    <property type="evidence" value="ECO:0007669"/>
    <property type="project" value="InterPro"/>
</dbReference>
<dbReference type="Pfam" id="PF06144">
    <property type="entry name" value="DNA_pol3_delta"/>
    <property type="match status" value="1"/>
</dbReference>
<evidence type="ECO:0000259" key="9">
    <source>
        <dbReference type="Pfam" id="PF06144"/>
    </source>
</evidence>
<dbReference type="EMBL" id="MLJW01000656">
    <property type="protein sequence ID" value="OIQ83970.1"/>
    <property type="molecule type" value="Genomic_DNA"/>
</dbReference>
<evidence type="ECO:0000259" key="10">
    <source>
        <dbReference type="Pfam" id="PF21694"/>
    </source>
</evidence>
<dbReference type="InterPro" id="IPR048466">
    <property type="entry name" value="DNA_pol3_delta-like_C"/>
</dbReference>
<evidence type="ECO:0000256" key="7">
    <source>
        <dbReference type="ARBA" id="ARBA00034754"/>
    </source>
</evidence>
<dbReference type="InterPro" id="IPR010372">
    <property type="entry name" value="DNA_pol3_delta_N"/>
</dbReference>
<keyword evidence="4 11" id="KW-0548">Nucleotidyltransferase</keyword>
<evidence type="ECO:0000256" key="1">
    <source>
        <dbReference type="ARBA" id="ARBA00012417"/>
    </source>
</evidence>
<proteinExistence type="inferred from homology"/>
<dbReference type="NCBIfam" id="TIGR01128">
    <property type="entry name" value="holA"/>
    <property type="match status" value="1"/>
</dbReference>
<organism evidence="11">
    <name type="scientific">mine drainage metagenome</name>
    <dbReference type="NCBI Taxonomy" id="410659"/>
    <lineage>
        <taxon>unclassified sequences</taxon>
        <taxon>metagenomes</taxon>
        <taxon>ecological metagenomes</taxon>
    </lineage>
</organism>
<dbReference type="CDD" id="cd18138">
    <property type="entry name" value="HLD_clamp_pol_III_delta"/>
    <property type="match status" value="1"/>
</dbReference>
<feature type="domain" description="DNA polymerase III delta subunit-like C-terminal" evidence="10">
    <location>
        <begin position="212"/>
        <end position="313"/>
    </location>
</feature>
<dbReference type="SUPFAM" id="SSF48019">
    <property type="entry name" value="post-AAA+ oligomerization domain-like"/>
    <property type="match status" value="1"/>
</dbReference>
<comment type="catalytic activity">
    <reaction evidence="8">
        <text>DNA(n) + a 2'-deoxyribonucleoside 5'-triphosphate = DNA(n+1) + diphosphate</text>
        <dbReference type="Rhea" id="RHEA:22508"/>
        <dbReference type="Rhea" id="RHEA-COMP:17339"/>
        <dbReference type="Rhea" id="RHEA-COMP:17340"/>
        <dbReference type="ChEBI" id="CHEBI:33019"/>
        <dbReference type="ChEBI" id="CHEBI:61560"/>
        <dbReference type="ChEBI" id="CHEBI:173112"/>
        <dbReference type="EC" id="2.7.7.7"/>
    </reaction>
</comment>
<evidence type="ECO:0000313" key="11">
    <source>
        <dbReference type="EMBL" id="OIQ83970.1"/>
    </source>
</evidence>
<gene>
    <name evidence="11" type="primary">holA_7</name>
    <name evidence="11" type="ORF">GALL_342250</name>
</gene>
<feature type="domain" description="DNA polymerase III delta N-terminal" evidence="9">
    <location>
        <begin position="20"/>
        <end position="136"/>
    </location>
</feature>
<dbReference type="GO" id="GO:0003887">
    <property type="term" value="F:DNA-directed DNA polymerase activity"/>
    <property type="evidence" value="ECO:0007669"/>
    <property type="project" value="UniProtKB-KW"/>
</dbReference>
<comment type="caution">
    <text evidence="11">The sequence shown here is derived from an EMBL/GenBank/DDBJ whole genome shotgun (WGS) entry which is preliminary data.</text>
</comment>
<evidence type="ECO:0000256" key="6">
    <source>
        <dbReference type="ARBA" id="ARBA00022932"/>
    </source>
</evidence>
<protein>
    <recommendedName>
        <fullName evidence="2">DNA polymerase III subunit delta</fullName>
        <ecNumber evidence="1">2.7.7.7</ecNumber>
    </recommendedName>
</protein>
<keyword evidence="3 11" id="KW-0808">Transferase</keyword>
<evidence type="ECO:0000256" key="4">
    <source>
        <dbReference type="ARBA" id="ARBA00022695"/>
    </source>
</evidence>
<keyword evidence="6" id="KW-0239">DNA-directed DNA polymerase</keyword>
<evidence type="ECO:0000256" key="5">
    <source>
        <dbReference type="ARBA" id="ARBA00022705"/>
    </source>
</evidence>
<evidence type="ECO:0000256" key="8">
    <source>
        <dbReference type="ARBA" id="ARBA00049244"/>
    </source>
</evidence>
<keyword evidence="5" id="KW-0235">DNA replication</keyword>
<dbReference type="Gene3D" id="1.20.272.10">
    <property type="match status" value="1"/>
</dbReference>
<name>A0A1J5QKX6_9ZZZZ</name>
<dbReference type="Gene3D" id="3.40.50.300">
    <property type="entry name" value="P-loop containing nucleotide triphosphate hydrolases"/>
    <property type="match status" value="1"/>
</dbReference>
<dbReference type="AlphaFoldDB" id="A0A1J5QKX6"/>
<sequence>MRLPFEQLGGQVDVKLSPLYVLTGDEPLSMMEGVDAIRRAAKAQGFDERLSFSTDRNFNWQQLTASGQSVSLFASHRLLEVHIPSGKPGNEGGRALQEYCNSLPNDTVTVITLPKLDGAGQKSAWFTALEKAAVVVALLSVDVARLPQWIARRLQAQGQQTDAATLEFLATQVEGNLLAAHQEILKLGLLFPDGPLAAEAVRDAVLNVSRFDVFQLGDALLAGDVARTTKILQGLEAEGVQPLALLGVLAWLLRGVTRVKLAESRGENLASAMQQAKIWGDRQAQVKRMLARVSPRQLQAAMLKMAEIDKICKGIAQGRPWLEISRLCIGLARAGTRRRAAA</sequence>
<dbReference type="PANTHER" id="PTHR34388">
    <property type="entry name" value="DNA POLYMERASE III SUBUNIT DELTA"/>
    <property type="match status" value="1"/>
</dbReference>
<dbReference type="InterPro" id="IPR008921">
    <property type="entry name" value="DNA_pol3_clamp-load_cplx_C"/>
</dbReference>
<dbReference type="InterPro" id="IPR027417">
    <property type="entry name" value="P-loop_NTPase"/>
</dbReference>
<dbReference type="InterPro" id="IPR005790">
    <property type="entry name" value="DNA_polIII_delta"/>
</dbReference>
<evidence type="ECO:0000256" key="3">
    <source>
        <dbReference type="ARBA" id="ARBA00022679"/>
    </source>
</evidence>
<dbReference type="Pfam" id="PF21694">
    <property type="entry name" value="DNA_pol3_delta_C"/>
    <property type="match status" value="1"/>
</dbReference>
<evidence type="ECO:0000256" key="2">
    <source>
        <dbReference type="ARBA" id="ARBA00017703"/>
    </source>
</evidence>
<accession>A0A1J5QKX6</accession>
<dbReference type="Gene3D" id="1.10.8.60">
    <property type="match status" value="1"/>
</dbReference>
<reference evidence="11" key="1">
    <citation type="submission" date="2016-10" db="EMBL/GenBank/DDBJ databases">
        <title>Sequence of Gallionella enrichment culture.</title>
        <authorList>
            <person name="Poehlein A."/>
            <person name="Muehling M."/>
            <person name="Daniel R."/>
        </authorList>
    </citation>
    <scope>NUCLEOTIDE SEQUENCE</scope>
</reference>
<dbReference type="PANTHER" id="PTHR34388:SF1">
    <property type="entry name" value="DNA POLYMERASE III SUBUNIT DELTA"/>
    <property type="match status" value="1"/>
</dbReference>